<dbReference type="Gene3D" id="3.40.50.720">
    <property type="entry name" value="NAD(P)-binding Rossmann-like Domain"/>
    <property type="match status" value="1"/>
</dbReference>
<dbReference type="InterPro" id="IPR051397">
    <property type="entry name" value="Zn-ADH-like_protein"/>
</dbReference>
<dbReference type="InterPro" id="IPR011032">
    <property type="entry name" value="GroES-like_sf"/>
</dbReference>
<dbReference type="InterPro" id="IPR036291">
    <property type="entry name" value="NAD(P)-bd_dom_sf"/>
</dbReference>
<dbReference type="InterPro" id="IPR020843">
    <property type="entry name" value="ER"/>
</dbReference>
<dbReference type="Pfam" id="PF00107">
    <property type="entry name" value="ADH_zinc_N"/>
    <property type="match status" value="1"/>
</dbReference>
<dbReference type="InterPro" id="IPR014188">
    <property type="entry name" value="Acrylyl-CoA_reductase_AcuI"/>
</dbReference>
<proteinExistence type="predicted"/>
<gene>
    <name evidence="2" type="ORF">SAMN04487931_110129</name>
</gene>
<dbReference type="Pfam" id="PF08240">
    <property type="entry name" value="ADH_N"/>
    <property type="match status" value="1"/>
</dbReference>
<dbReference type="InterPro" id="IPR013149">
    <property type="entry name" value="ADH-like_C"/>
</dbReference>
<dbReference type="SUPFAM" id="SSF50129">
    <property type="entry name" value="GroES-like"/>
    <property type="match status" value="1"/>
</dbReference>
<dbReference type="Proteomes" id="UP000199608">
    <property type="component" value="Unassembled WGS sequence"/>
</dbReference>
<reference evidence="3" key="1">
    <citation type="submission" date="2016-10" db="EMBL/GenBank/DDBJ databases">
        <authorList>
            <person name="Varghese N."/>
            <person name="Submissions S."/>
        </authorList>
    </citation>
    <scope>NUCLEOTIDE SEQUENCE [LARGE SCALE GENOMIC DNA]</scope>
    <source>
        <strain evidence="3">DSM 3384</strain>
    </source>
</reference>
<dbReference type="NCBIfam" id="TIGR02823">
    <property type="entry name" value="oxido_YhdH"/>
    <property type="match status" value="1"/>
</dbReference>
<organism evidence="2 3">
    <name type="scientific">Desulfobacula phenolica</name>
    <dbReference type="NCBI Taxonomy" id="90732"/>
    <lineage>
        <taxon>Bacteria</taxon>
        <taxon>Pseudomonadati</taxon>
        <taxon>Thermodesulfobacteriota</taxon>
        <taxon>Desulfobacteria</taxon>
        <taxon>Desulfobacterales</taxon>
        <taxon>Desulfobacteraceae</taxon>
        <taxon>Desulfobacula</taxon>
    </lineage>
</organism>
<dbReference type="Gene3D" id="3.90.180.10">
    <property type="entry name" value="Medium-chain alcohol dehydrogenases, catalytic domain"/>
    <property type="match status" value="1"/>
</dbReference>
<dbReference type="SMART" id="SM00829">
    <property type="entry name" value="PKS_ER"/>
    <property type="match status" value="1"/>
</dbReference>
<dbReference type="SUPFAM" id="SSF51735">
    <property type="entry name" value="NAD(P)-binding Rossmann-fold domains"/>
    <property type="match status" value="1"/>
</dbReference>
<dbReference type="AlphaFoldDB" id="A0A1H2J382"/>
<accession>A0A1H2J382</accession>
<protein>
    <submittedName>
        <fullName evidence="2">Putative quinone oxidoreductase, YhdH/YhfP family</fullName>
    </submittedName>
</protein>
<dbReference type="PANTHER" id="PTHR43677">
    <property type="entry name" value="SHORT-CHAIN DEHYDROGENASE/REDUCTASE"/>
    <property type="match status" value="1"/>
</dbReference>
<keyword evidence="3" id="KW-1185">Reference proteome</keyword>
<dbReference type="PANTHER" id="PTHR43677:SF1">
    <property type="entry name" value="ACRYLYL-COA REDUCTASE ACUI-RELATED"/>
    <property type="match status" value="1"/>
</dbReference>
<evidence type="ECO:0000313" key="3">
    <source>
        <dbReference type="Proteomes" id="UP000199608"/>
    </source>
</evidence>
<dbReference type="GO" id="GO:0043957">
    <property type="term" value="F:acryloyl-CoA reductase (NADPH) activity"/>
    <property type="evidence" value="ECO:0007669"/>
    <property type="project" value="TreeGrafter"/>
</dbReference>
<feature type="domain" description="Enoyl reductase (ER)" evidence="1">
    <location>
        <begin position="20"/>
        <end position="327"/>
    </location>
</feature>
<dbReference type="EMBL" id="FNLL01000010">
    <property type="protein sequence ID" value="SDU50762.1"/>
    <property type="molecule type" value="Genomic_DNA"/>
</dbReference>
<dbReference type="CDD" id="cd05280">
    <property type="entry name" value="MDR_yhdh_yhfp"/>
    <property type="match status" value="1"/>
</dbReference>
<name>A0A1H2J382_9BACT</name>
<dbReference type="InterPro" id="IPR013154">
    <property type="entry name" value="ADH-like_N"/>
</dbReference>
<evidence type="ECO:0000259" key="1">
    <source>
        <dbReference type="SMART" id="SM00829"/>
    </source>
</evidence>
<sequence>MDNLSYNALIVEETKKNEFAQQVKKAFINDLPDNEVLIRVCYSSLNYKDALSATGNRGVTKQYPHTPGIDAAGIVEKSRIDTIKKGEKVIVTSYDLGMNTPGGFGQYIRVPGAWVVKLPDGLSLKQSMIWGTAGLTAGMSVFKLIQTIRPEHGDILVTGATGGVGSLTSGILSLLGYSVTAVSGKTDTSLLDKLGVKTVIARKEFLKNTAQTILKPRWAGVIDTVGGEILAAAIKSTKTGGIVTCCGNVASPDLPINVFPFILRGVSLLGINSQTCPMEFRLKIWEKLGSDWKFDYLEKIYEEISLDKVTDKIELILKGGLTGRTLLNLD</sequence>
<evidence type="ECO:0000313" key="2">
    <source>
        <dbReference type="EMBL" id="SDU50762.1"/>
    </source>
</evidence>
<dbReference type="RefSeq" id="WP_092236490.1">
    <property type="nucleotide sequence ID" value="NZ_FNLL01000010.1"/>
</dbReference>